<evidence type="ECO:0000313" key="13">
    <source>
        <dbReference type="EMBL" id="HHR95378.1"/>
    </source>
</evidence>
<dbReference type="InterPro" id="IPR006205">
    <property type="entry name" value="Mev_gal_kin"/>
</dbReference>
<dbReference type="InterPro" id="IPR014721">
    <property type="entry name" value="Ribsml_uS5_D2-typ_fold_subgr"/>
</dbReference>
<dbReference type="PANTHER" id="PTHR43290">
    <property type="entry name" value="MEVALONATE KINASE"/>
    <property type="match status" value="1"/>
</dbReference>
<keyword evidence="4" id="KW-0547">Nucleotide-binding</keyword>
<evidence type="ECO:0000259" key="11">
    <source>
        <dbReference type="Pfam" id="PF08544"/>
    </source>
</evidence>
<dbReference type="Gene3D" id="3.30.70.890">
    <property type="entry name" value="GHMP kinase, C-terminal domain"/>
    <property type="match status" value="1"/>
</dbReference>
<gene>
    <name evidence="12" type="primary">mvk</name>
    <name evidence="13" type="ORF">ENL47_00750</name>
    <name evidence="12" type="ORF">ENM84_08055</name>
</gene>
<evidence type="ECO:0000256" key="5">
    <source>
        <dbReference type="ARBA" id="ARBA00022777"/>
    </source>
</evidence>
<keyword evidence="6" id="KW-0067">ATP-binding</keyword>
<dbReference type="InterPro" id="IPR020568">
    <property type="entry name" value="Ribosomal_Su5_D2-typ_SF"/>
</dbReference>
<comment type="pathway">
    <text evidence="9">Isoprenoid biosynthesis; isopentenyl diphosphate biosynthesis via mevalonate pathway; isopentenyl diphosphate from (R)-mevalonate: step 1/3.</text>
</comment>
<dbReference type="AlphaFoldDB" id="A0A7C5TJJ2"/>
<evidence type="ECO:0000256" key="2">
    <source>
        <dbReference type="ARBA" id="ARBA00022516"/>
    </source>
</evidence>
<dbReference type="PANTHER" id="PTHR43290:SF2">
    <property type="entry name" value="MEVALONATE KINASE"/>
    <property type="match status" value="1"/>
</dbReference>
<keyword evidence="5 12" id="KW-0418">Kinase</keyword>
<evidence type="ECO:0000259" key="10">
    <source>
        <dbReference type="Pfam" id="PF00288"/>
    </source>
</evidence>
<dbReference type="InterPro" id="IPR013750">
    <property type="entry name" value="GHMP_kinase_C_dom"/>
</dbReference>
<keyword evidence="3 12" id="KW-0808">Transferase</keyword>
<dbReference type="InterPro" id="IPR036554">
    <property type="entry name" value="GHMP_kinase_C_sf"/>
</dbReference>
<evidence type="ECO:0000256" key="8">
    <source>
        <dbReference type="ARBA" id="ARBA00023098"/>
    </source>
</evidence>
<name>A0A7C5TJJ2_9CREN</name>
<dbReference type="GO" id="GO:0004496">
    <property type="term" value="F:mevalonate kinase activity"/>
    <property type="evidence" value="ECO:0007669"/>
    <property type="project" value="UniProtKB-EC"/>
</dbReference>
<feature type="domain" description="GHMP kinase N-terminal" evidence="10">
    <location>
        <begin position="95"/>
        <end position="180"/>
    </location>
</feature>
<keyword evidence="8" id="KW-0443">Lipid metabolism</keyword>
<dbReference type="GO" id="GO:0005829">
    <property type="term" value="C:cytosol"/>
    <property type="evidence" value="ECO:0007669"/>
    <property type="project" value="TreeGrafter"/>
</dbReference>
<keyword evidence="1" id="KW-0963">Cytoplasm</keyword>
<accession>A0A7C5TJJ2</accession>
<dbReference type="SUPFAM" id="SSF54211">
    <property type="entry name" value="Ribosomal protein S5 domain 2-like"/>
    <property type="match status" value="1"/>
</dbReference>
<keyword evidence="2" id="KW-0444">Lipid biosynthesis</keyword>
<keyword evidence="7" id="KW-0460">Magnesium</keyword>
<evidence type="ECO:0000256" key="3">
    <source>
        <dbReference type="ARBA" id="ARBA00022679"/>
    </source>
</evidence>
<dbReference type="GO" id="GO:0005524">
    <property type="term" value="F:ATP binding"/>
    <property type="evidence" value="ECO:0007669"/>
    <property type="project" value="UniProtKB-KW"/>
</dbReference>
<evidence type="ECO:0000256" key="7">
    <source>
        <dbReference type="ARBA" id="ARBA00022842"/>
    </source>
</evidence>
<organism evidence="12">
    <name type="scientific">Ignisphaera aggregans</name>
    <dbReference type="NCBI Taxonomy" id="334771"/>
    <lineage>
        <taxon>Archaea</taxon>
        <taxon>Thermoproteota</taxon>
        <taxon>Thermoprotei</taxon>
        <taxon>Desulfurococcales</taxon>
        <taxon>Desulfurococcaceae</taxon>
        <taxon>Ignisphaera</taxon>
    </lineage>
</organism>
<dbReference type="GO" id="GO:0019287">
    <property type="term" value="P:isopentenyl diphosphate biosynthetic process, mevalonate pathway"/>
    <property type="evidence" value="ECO:0007669"/>
    <property type="project" value="UniProtKB-UniPathway"/>
</dbReference>
<dbReference type="UniPathway" id="UPA00057">
    <property type="reaction ID" value="UER00098"/>
</dbReference>
<evidence type="ECO:0000256" key="1">
    <source>
        <dbReference type="ARBA" id="ARBA00022490"/>
    </source>
</evidence>
<dbReference type="NCBIfam" id="TIGR00549">
    <property type="entry name" value="mevalon_kin"/>
    <property type="match status" value="1"/>
</dbReference>
<dbReference type="Pfam" id="PF08544">
    <property type="entry name" value="GHMP_kinases_C"/>
    <property type="match status" value="1"/>
</dbReference>
<dbReference type="InterPro" id="IPR006204">
    <property type="entry name" value="GHMP_kinase_N_dom"/>
</dbReference>
<dbReference type="SUPFAM" id="SSF55060">
    <property type="entry name" value="GHMP Kinase, C-terminal domain"/>
    <property type="match status" value="1"/>
</dbReference>
<protein>
    <submittedName>
        <fullName evidence="12">Mevalonate kinase</fullName>
        <ecNumber evidence="12">2.7.1.36</ecNumber>
    </submittedName>
</protein>
<feature type="domain" description="GHMP kinase C-terminal" evidence="11">
    <location>
        <begin position="246"/>
        <end position="320"/>
    </location>
</feature>
<sequence>MKMNVISIKIPVKITLFGEHAVVYNKPAIASTIPVFINILGRSIKEKKLIIEFNDINIPTKKVVLDKITNTYVLVPNEIYISRFISYIATGLDICKNELQITDEGGYEIRIESTLPIGAGLGTSAAISVGTIALCVLLSYNKDVEDPSIRKIIALLAWKTEQKVQGMASPMDTFTITYGGLRYIKPWIPEAEYINSPNQLNIIVGYTPKKFTTAELVKNVKNLKVKEEKIIEKLLDIIGEIVEEARDAIIKNDVERLGTLMNVNHGVLEALGIVSLDHSYIIKTLIAAGALGAKTSGAGGGGAFIALAKNKIHATLLKNIAEALGARIVAMELYEKGFIINNDSSRVLKDLIV</sequence>
<dbReference type="Pfam" id="PF00288">
    <property type="entry name" value="GHMP_kinases_N"/>
    <property type="match status" value="1"/>
</dbReference>
<dbReference type="EC" id="2.7.1.36" evidence="12"/>
<evidence type="ECO:0000256" key="9">
    <source>
        <dbReference type="ARBA" id="ARBA00029438"/>
    </source>
</evidence>
<dbReference type="PRINTS" id="PR00959">
    <property type="entry name" value="MEVGALKINASE"/>
</dbReference>
<evidence type="ECO:0000256" key="6">
    <source>
        <dbReference type="ARBA" id="ARBA00022840"/>
    </source>
</evidence>
<proteinExistence type="predicted"/>
<comment type="caution">
    <text evidence="12">The sequence shown here is derived from an EMBL/GenBank/DDBJ whole genome shotgun (WGS) entry which is preliminary data.</text>
</comment>
<evidence type="ECO:0000256" key="4">
    <source>
        <dbReference type="ARBA" id="ARBA00022741"/>
    </source>
</evidence>
<dbReference type="EMBL" id="DRZI01000345">
    <property type="protein sequence ID" value="HHP82597.1"/>
    <property type="molecule type" value="Genomic_DNA"/>
</dbReference>
<dbReference type="EMBL" id="DRUB01000018">
    <property type="protein sequence ID" value="HHR95378.1"/>
    <property type="molecule type" value="Genomic_DNA"/>
</dbReference>
<reference evidence="12" key="1">
    <citation type="journal article" date="2020" name="mSystems">
        <title>Genome- and Community-Level Interaction Insights into Carbon Utilization and Element Cycling Functions of Hydrothermarchaeota in Hydrothermal Sediment.</title>
        <authorList>
            <person name="Zhou Z."/>
            <person name="Liu Y."/>
            <person name="Xu W."/>
            <person name="Pan J."/>
            <person name="Luo Z.H."/>
            <person name="Li M."/>
        </authorList>
    </citation>
    <scope>NUCLEOTIDE SEQUENCE [LARGE SCALE GENOMIC DNA]</scope>
    <source>
        <strain evidence="13">SpSt-1</strain>
        <strain evidence="12">SpSt-1121</strain>
    </source>
</reference>
<dbReference type="Gene3D" id="3.30.230.10">
    <property type="match status" value="1"/>
</dbReference>
<evidence type="ECO:0000313" key="12">
    <source>
        <dbReference type="EMBL" id="HHP82597.1"/>
    </source>
</evidence>